<name>A0AAE1SFK6_9SOLA</name>
<gene>
    <name evidence="1" type="ORF">RND71_011778</name>
</gene>
<accession>A0AAE1SFK6</accession>
<keyword evidence="2" id="KW-1185">Reference proteome</keyword>
<evidence type="ECO:0000313" key="2">
    <source>
        <dbReference type="Proteomes" id="UP001291623"/>
    </source>
</evidence>
<comment type="caution">
    <text evidence="1">The sequence shown here is derived from an EMBL/GenBank/DDBJ whole genome shotgun (WGS) entry which is preliminary data.</text>
</comment>
<dbReference type="EMBL" id="JAVYJV010000006">
    <property type="protein sequence ID" value="KAK4367986.1"/>
    <property type="molecule type" value="Genomic_DNA"/>
</dbReference>
<proteinExistence type="predicted"/>
<evidence type="ECO:0000313" key="1">
    <source>
        <dbReference type="EMBL" id="KAK4367986.1"/>
    </source>
</evidence>
<dbReference type="Proteomes" id="UP001291623">
    <property type="component" value="Unassembled WGS sequence"/>
</dbReference>
<sequence length="147" mass="17148">MGSLQEGFEVKTVVTNDDEVKTKENVGVFEEIPLDVKDYEELGLIVDLGELGDFEKTSIDFDAMFPDFSPEEENKKNYEKEFICSEPTADQFMKLEKWMELCQPEELKVRGESSMTGANNNLDYELMQWLWSPYSYEEYLRFYNGGI</sequence>
<organism evidence="1 2">
    <name type="scientific">Anisodus tanguticus</name>
    <dbReference type="NCBI Taxonomy" id="243964"/>
    <lineage>
        <taxon>Eukaryota</taxon>
        <taxon>Viridiplantae</taxon>
        <taxon>Streptophyta</taxon>
        <taxon>Embryophyta</taxon>
        <taxon>Tracheophyta</taxon>
        <taxon>Spermatophyta</taxon>
        <taxon>Magnoliopsida</taxon>
        <taxon>eudicotyledons</taxon>
        <taxon>Gunneridae</taxon>
        <taxon>Pentapetalae</taxon>
        <taxon>asterids</taxon>
        <taxon>lamiids</taxon>
        <taxon>Solanales</taxon>
        <taxon>Solanaceae</taxon>
        <taxon>Solanoideae</taxon>
        <taxon>Hyoscyameae</taxon>
        <taxon>Anisodus</taxon>
    </lineage>
</organism>
<dbReference type="AlphaFoldDB" id="A0AAE1SFK6"/>
<protein>
    <submittedName>
        <fullName evidence="1">Uncharacterized protein</fullName>
    </submittedName>
</protein>
<reference evidence="1" key="1">
    <citation type="submission" date="2023-12" db="EMBL/GenBank/DDBJ databases">
        <title>Genome assembly of Anisodus tanguticus.</title>
        <authorList>
            <person name="Wang Y.-J."/>
        </authorList>
    </citation>
    <scope>NUCLEOTIDE SEQUENCE</scope>
    <source>
        <strain evidence="1">KB-2021</strain>
        <tissue evidence="1">Leaf</tissue>
    </source>
</reference>